<keyword evidence="4 5" id="KW-0067">ATP-binding</keyword>
<feature type="domain" description="AMP-binding enzyme C-terminal" evidence="7">
    <location>
        <begin position="385"/>
        <end position="456"/>
    </location>
</feature>
<dbReference type="GO" id="GO:0006631">
    <property type="term" value="P:fatty acid metabolic process"/>
    <property type="evidence" value="ECO:0007669"/>
    <property type="project" value="TreeGrafter"/>
</dbReference>
<gene>
    <name evidence="5" type="primary">menE</name>
    <name evidence="8" type="ORF">FM121_06615</name>
</gene>
<dbReference type="HAMAP" id="MF_00731">
    <property type="entry name" value="MenE"/>
    <property type="match status" value="1"/>
</dbReference>
<protein>
    <recommendedName>
        <fullName evidence="5">2-succinylbenzoate--CoA ligase</fullName>
        <ecNumber evidence="5">6.2.1.26</ecNumber>
    </recommendedName>
    <alternativeName>
        <fullName evidence="5">o-succinylbenzoyl-CoA synthetase</fullName>
        <shortName evidence="5">OSB-CoA synthetase</shortName>
    </alternativeName>
</protein>
<dbReference type="SUPFAM" id="SSF56801">
    <property type="entry name" value="Acetyl-CoA synthetase-like"/>
    <property type="match status" value="1"/>
</dbReference>
<evidence type="ECO:0000256" key="5">
    <source>
        <dbReference type="HAMAP-Rule" id="MF_00731"/>
    </source>
</evidence>
<dbReference type="AlphaFoldDB" id="A0A1X6WN53"/>
<comment type="similarity">
    <text evidence="5">Belongs to the ATP-dependent AMP-binding enzyme family. MenE subfamily.</text>
</comment>
<dbReference type="PROSITE" id="PS00455">
    <property type="entry name" value="AMP_BINDING"/>
    <property type="match status" value="1"/>
</dbReference>
<evidence type="ECO:0000256" key="1">
    <source>
        <dbReference type="ARBA" id="ARBA00022428"/>
    </source>
</evidence>
<comment type="catalytic activity">
    <reaction evidence="5">
        <text>2-succinylbenzoate + ATP + CoA = 2-succinylbenzoyl-CoA + AMP + diphosphate</text>
        <dbReference type="Rhea" id="RHEA:17009"/>
        <dbReference type="ChEBI" id="CHEBI:18325"/>
        <dbReference type="ChEBI" id="CHEBI:30616"/>
        <dbReference type="ChEBI" id="CHEBI:33019"/>
        <dbReference type="ChEBI" id="CHEBI:57287"/>
        <dbReference type="ChEBI" id="CHEBI:57364"/>
        <dbReference type="ChEBI" id="CHEBI:456215"/>
        <dbReference type="EC" id="6.2.1.26"/>
    </reaction>
</comment>
<keyword evidence="9" id="KW-1185">Reference proteome</keyword>
<keyword evidence="3 5" id="KW-0547">Nucleotide-binding</keyword>
<dbReference type="PANTHER" id="PTHR43201">
    <property type="entry name" value="ACYL-COA SYNTHETASE"/>
    <property type="match status" value="1"/>
</dbReference>
<evidence type="ECO:0000259" key="6">
    <source>
        <dbReference type="Pfam" id="PF00501"/>
    </source>
</evidence>
<evidence type="ECO:0000256" key="4">
    <source>
        <dbReference type="ARBA" id="ARBA00022840"/>
    </source>
</evidence>
<dbReference type="Gene3D" id="3.30.300.30">
    <property type="match status" value="1"/>
</dbReference>
<dbReference type="NCBIfam" id="TIGR01923">
    <property type="entry name" value="menE"/>
    <property type="match status" value="1"/>
</dbReference>
<dbReference type="InterPro" id="IPR000873">
    <property type="entry name" value="AMP-dep_synth/lig_dom"/>
</dbReference>
<dbReference type="OrthoDB" id="9762242at2"/>
<accession>A0A1X6WN53</accession>
<organism evidence="8 9">
    <name type="scientific">Vagococcus fluvialis bH819</name>
    <dbReference type="NCBI Taxonomy" id="1255619"/>
    <lineage>
        <taxon>Bacteria</taxon>
        <taxon>Bacillati</taxon>
        <taxon>Bacillota</taxon>
        <taxon>Bacilli</taxon>
        <taxon>Lactobacillales</taxon>
        <taxon>Enterococcaceae</taxon>
        <taxon>Vagococcus</taxon>
    </lineage>
</organism>
<dbReference type="InterPro" id="IPR020845">
    <property type="entry name" value="AMP-binding_CS"/>
</dbReference>
<sequence>MQTWLQTQVAKNRKGIAIRFNDEFYTFSEVYDLVNIKKNKLISLIGNNKRVALIGKNSLEMYFTILSLWELNREIVFLNFRLTRKELLFQLNEAQTKIVLGDEEQKEKLKKIAFYPFEKIDQISVIHSIQNEIHTPTNNASIMFTSGTTGNPKGVIQTFDNHYASCMATQKNLKLSSEDEWACATPLIHISGLSIICRSLILGLTVHLMSSFDEIYLTKELQKGQITVVSVVSVMLEKLMSIYPKEGYSDNFRIMLVGGGSVPLHLIETCHKNHVSVVQSFGMTETCSQVIALNEHDAKSKIGASGLPLEGISLKIGNPKNRIGEIWLKGPQVITNYLKETKAWTSDGWFKTGDLGYLDDEGYLYVKSRLNELIISGGENIYPAELEQAFLENVEIQEIAVVGKKDITWGAIPIAFIVTNLSEKELDSFGQDRLAKFKLPKEWYFLKQLPRTTSGKINKSHLMKELKKYEKRTN</sequence>
<dbReference type="EC" id="6.2.1.26" evidence="5"/>
<evidence type="ECO:0000313" key="8">
    <source>
        <dbReference type="EMBL" id="SLM85754.1"/>
    </source>
</evidence>
<evidence type="ECO:0000256" key="3">
    <source>
        <dbReference type="ARBA" id="ARBA00022741"/>
    </source>
</evidence>
<dbReference type="InterPro" id="IPR025110">
    <property type="entry name" value="AMP-bd_C"/>
</dbReference>
<comment type="pathway">
    <text evidence="5">Quinol/quinone metabolism; menaquinone biosynthesis.</text>
</comment>
<dbReference type="InterPro" id="IPR045851">
    <property type="entry name" value="AMP-bd_C_sf"/>
</dbReference>
<reference evidence="9" key="1">
    <citation type="submission" date="2017-02" db="EMBL/GenBank/DDBJ databases">
        <authorList>
            <person name="Dridi B."/>
        </authorList>
    </citation>
    <scope>NUCLEOTIDE SEQUENCE [LARGE SCALE GENOMIC DNA]</scope>
    <source>
        <strain evidence="9">bH819</strain>
    </source>
</reference>
<comment type="pathway">
    <text evidence="5">Quinol/quinone metabolism; 1,4-dihydroxy-2-naphthoate biosynthesis; 1,4-dihydroxy-2-naphthoate from chorismate: step 5/7.</text>
</comment>
<dbReference type="GO" id="GO:0031956">
    <property type="term" value="F:medium-chain fatty acid-CoA ligase activity"/>
    <property type="evidence" value="ECO:0007669"/>
    <property type="project" value="TreeGrafter"/>
</dbReference>
<dbReference type="Pfam" id="PF13193">
    <property type="entry name" value="AMP-binding_C"/>
    <property type="match status" value="1"/>
</dbReference>
<dbReference type="GO" id="GO:0005524">
    <property type="term" value="F:ATP binding"/>
    <property type="evidence" value="ECO:0007669"/>
    <property type="project" value="UniProtKB-KW"/>
</dbReference>
<dbReference type="EMBL" id="FWFD01000009">
    <property type="protein sequence ID" value="SLM85754.1"/>
    <property type="molecule type" value="Genomic_DNA"/>
</dbReference>
<proteinExistence type="inferred from homology"/>
<dbReference type="UniPathway" id="UPA00079"/>
<dbReference type="RefSeq" id="WP_086951391.1">
    <property type="nucleotide sequence ID" value="NZ_FWFD01000009.1"/>
</dbReference>
<dbReference type="Proteomes" id="UP000195918">
    <property type="component" value="Unassembled WGS sequence"/>
</dbReference>
<dbReference type="PANTHER" id="PTHR43201:SF5">
    <property type="entry name" value="MEDIUM-CHAIN ACYL-COA LIGASE ACSF2, MITOCHONDRIAL"/>
    <property type="match status" value="1"/>
</dbReference>
<name>A0A1X6WN53_9ENTE</name>
<keyword evidence="2 5" id="KW-0436">Ligase</keyword>
<dbReference type="Pfam" id="PF00501">
    <property type="entry name" value="AMP-binding"/>
    <property type="match status" value="1"/>
</dbReference>
<dbReference type="Gene3D" id="3.40.50.12780">
    <property type="entry name" value="N-terminal domain of ligase-like"/>
    <property type="match status" value="1"/>
</dbReference>
<evidence type="ECO:0000256" key="2">
    <source>
        <dbReference type="ARBA" id="ARBA00022598"/>
    </source>
</evidence>
<dbReference type="GO" id="GO:0008756">
    <property type="term" value="F:o-succinylbenzoate-CoA ligase activity"/>
    <property type="evidence" value="ECO:0007669"/>
    <property type="project" value="UniProtKB-UniRule"/>
</dbReference>
<dbReference type="UniPathway" id="UPA01057">
    <property type="reaction ID" value="UER00166"/>
</dbReference>
<dbReference type="GO" id="GO:0009234">
    <property type="term" value="P:menaquinone biosynthetic process"/>
    <property type="evidence" value="ECO:0007669"/>
    <property type="project" value="UniProtKB-UniRule"/>
</dbReference>
<keyword evidence="1 5" id="KW-0474">Menaquinone biosynthesis</keyword>
<evidence type="ECO:0000259" key="7">
    <source>
        <dbReference type="Pfam" id="PF13193"/>
    </source>
</evidence>
<comment type="function">
    <text evidence="5">Converts 2-succinylbenzoate (OSB) to 2-succinylbenzoyl-CoA (OSB-CoA).</text>
</comment>
<dbReference type="InterPro" id="IPR042099">
    <property type="entry name" value="ANL_N_sf"/>
</dbReference>
<dbReference type="InterPro" id="IPR010192">
    <property type="entry name" value="MenE"/>
</dbReference>
<feature type="domain" description="AMP-dependent synthetase/ligase" evidence="6">
    <location>
        <begin position="6"/>
        <end position="338"/>
    </location>
</feature>
<evidence type="ECO:0000313" key="9">
    <source>
        <dbReference type="Proteomes" id="UP000195918"/>
    </source>
</evidence>